<accession>A0A914RND9</accession>
<evidence type="ECO:0000313" key="1">
    <source>
        <dbReference type="Proteomes" id="UP000887564"/>
    </source>
</evidence>
<organism evidence="1 2">
    <name type="scientific">Parascaris equorum</name>
    <name type="common">Equine roundworm</name>
    <dbReference type="NCBI Taxonomy" id="6256"/>
    <lineage>
        <taxon>Eukaryota</taxon>
        <taxon>Metazoa</taxon>
        <taxon>Ecdysozoa</taxon>
        <taxon>Nematoda</taxon>
        <taxon>Chromadorea</taxon>
        <taxon>Rhabditida</taxon>
        <taxon>Spirurina</taxon>
        <taxon>Ascaridomorpha</taxon>
        <taxon>Ascaridoidea</taxon>
        <taxon>Ascarididae</taxon>
        <taxon>Parascaris</taxon>
    </lineage>
</organism>
<dbReference type="WBParaSite" id="PEQ_0000790201-mRNA-1">
    <property type="protein sequence ID" value="PEQ_0000790201-mRNA-1"/>
    <property type="gene ID" value="PEQ_0000790201"/>
</dbReference>
<proteinExistence type="predicted"/>
<dbReference type="AlphaFoldDB" id="A0A914RND9"/>
<protein>
    <submittedName>
        <fullName evidence="2">Uncharacterized protein</fullName>
    </submittedName>
</protein>
<dbReference type="Proteomes" id="UP000887564">
    <property type="component" value="Unplaced"/>
</dbReference>
<evidence type="ECO:0000313" key="2">
    <source>
        <dbReference type="WBParaSite" id="PEQ_0000790201-mRNA-1"/>
    </source>
</evidence>
<sequence length="80" mass="9022">MFQLMCYWYGSSTSILTIKLSFRSGGEAGVDNWCTNEDAYDYSNDPYLCDYNNQFITGHDSFAGPPSLQSNPNYGVYFDG</sequence>
<reference evidence="2" key="1">
    <citation type="submission" date="2022-11" db="UniProtKB">
        <authorList>
            <consortium name="WormBaseParasite"/>
        </authorList>
    </citation>
    <scope>IDENTIFICATION</scope>
</reference>
<keyword evidence="1" id="KW-1185">Reference proteome</keyword>
<name>A0A914RND9_PAREQ</name>